<dbReference type="Proteomes" id="UP000585474">
    <property type="component" value="Unassembled WGS sequence"/>
</dbReference>
<organism evidence="2 3">
    <name type="scientific">Actinidia rufa</name>
    <dbReference type="NCBI Taxonomy" id="165716"/>
    <lineage>
        <taxon>Eukaryota</taxon>
        <taxon>Viridiplantae</taxon>
        <taxon>Streptophyta</taxon>
        <taxon>Embryophyta</taxon>
        <taxon>Tracheophyta</taxon>
        <taxon>Spermatophyta</taxon>
        <taxon>Magnoliopsida</taxon>
        <taxon>eudicotyledons</taxon>
        <taxon>Gunneridae</taxon>
        <taxon>Pentapetalae</taxon>
        <taxon>asterids</taxon>
        <taxon>Ericales</taxon>
        <taxon>Actinidiaceae</taxon>
        <taxon>Actinidia</taxon>
    </lineage>
</organism>
<feature type="compositionally biased region" description="Basic and acidic residues" evidence="1">
    <location>
        <begin position="36"/>
        <end position="47"/>
    </location>
</feature>
<comment type="caution">
    <text evidence="2">The sequence shown here is derived from an EMBL/GenBank/DDBJ whole genome shotgun (WGS) entry which is preliminary data.</text>
</comment>
<reference evidence="3" key="1">
    <citation type="submission" date="2019-07" db="EMBL/GenBank/DDBJ databases">
        <title>De Novo Assembly of kiwifruit Actinidia rufa.</title>
        <authorList>
            <person name="Sugita-Konishi S."/>
            <person name="Sato K."/>
            <person name="Mori E."/>
            <person name="Abe Y."/>
            <person name="Kisaki G."/>
            <person name="Hamano K."/>
            <person name="Suezawa K."/>
            <person name="Otani M."/>
            <person name="Fukuda T."/>
            <person name="Manabe T."/>
            <person name="Gomi K."/>
            <person name="Tabuchi M."/>
            <person name="Akimitsu K."/>
            <person name="Kataoka I."/>
        </authorList>
    </citation>
    <scope>NUCLEOTIDE SEQUENCE [LARGE SCALE GENOMIC DNA]</scope>
    <source>
        <strain evidence="3">cv. Fuchu</strain>
    </source>
</reference>
<keyword evidence="3" id="KW-1185">Reference proteome</keyword>
<accession>A0A7J0DHK6</accession>
<name>A0A7J0DHK6_9ERIC</name>
<evidence type="ECO:0000313" key="3">
    <source>
        <dbReference type="Proteomes" id="UP000585474"/>
    </source>
</evidence>
<proteinExistence type="predicted"/>
<evidence type="ECO:0000313" key="2">
    <source>
        <dbReference type="EMBL" id="GFS34804.1"/>
    </source>
</evidence>
<evidence type="ECO:0000256" key="1">
    <source>
        <dbReference type="SAM" id="MobiDB-lite"/>
    </source>
</evidence>
<dbReference type="AlphaFoldDB" id="A0A7J0DHK6"/>
<feature type="region of interest" description="Disordered" evidence="1">
    <location>
        <begin position="1"/>
        <end position="47"/>
    </location>
</feature>
<sequence>MDHQNKPQVSYPPPSTAYPAATGEGPYVVPPPMGLSDERRRSSEFPK</sequence>
<protein>
    <submittedName>
        <fullName evidence="2">Uncharacterized protein</fullName>
    </submittedName>
</protein>
<dbReference type="EMBL" id="BJWL01000216">
    <property type="protein sequence ID" value="GFS34804.1"/>
    <property type="molecule type" value="Genomic_DNA"/>
</dbReference>
<gene>
    <name evidence="2" type="ORF">Acr_00g0036120</name>
</gene>